<proteinExistence type="predicted"/>
<dbReference type="EMBL" id="KI894032">
    <property type="protein sequence ID" value="OBR84239.1"/>
    <property type="molecule type" value="Genomic_DNA"/>
</dbReference>
<dbReference type="EMBL" id="CP144535">
    <property type="protein sequence ID" value="WWC62864.1"/>
    <property type="molecule type" value="Genomic_DNA"/>
</dbReference>
<dbReference type="AlphaFoldDB" id="A0A1A6A2G5"/>
<accession>A0A1A6A2G5</accession>
<dbReference type="Proteomes" id="UP000078595">
    <property type="component" value="Chromosome 6"/>
</dbReference>
<evidence type="ECO:0000313" key="1">
    <source>
        <dbReference type="EMBL" id="OBR84239.1"/>
    </source>
</evidence>
<gene>
    <name evidence="1" type="ORF">I303_05096</name>
    <name evidence="2" type="ORF">I303_105462</name>
</gene>
<sequence length="216" mass="24050">MSSTNTNSDSSRISKNTYQVHLHNPSSRKSLFEQGSHKIVTHYTRRTNHPDAALLAFSAKCTIETESAVTFQASNGLDDRGAGAMYPCVHTIVLNIDFKVPHGGFDTCTIRAGTLETADLYDQNCINWKWTTKFQVDLPTELMTTETDPGKAMGSLANEEAIREQGQADMIRCDYFSTDGIRDVELELWSKTDILVGFTNGARTTVQGWTTIDFRP</sequence>
<dbReference type="VEuPathDB" id="FungiDB:I303_05096"/>
<dbReference type="RefSeq" id="XP_018262081.1">
    <property type="nucleotide sequence ID" value="XM_018408390.1"/>
</dbReference>
<dbReference type="GeneID" id="28968795"/>
<keyword evidence="3" id="KW-1185">Reference proteome</keyword>
<reference evidence="1" key="1">
    <citation type="submission" date="2013-07" db="EMBL/GenBank/DDBJ databases">
        <title>The Genome Sequence of Cryptococcus dejecticola CBS10117.</title>
        <authorList>
            <consortium name="The Broad Institute Genome Sequencing Platform"/>
            <person name="Cuomo C."/>
            <person name="Litvintseva A."/>
            <person name="Chen Y."/>
            <person name="Heitman J."/>
            <person name="Sun S."/>
            <person name="Springer D."/>
            <person name="Dromer F."/>
            <person name="Young S.K."/>
            <person name="Zeng Q."/>
            <person name="Gargeya S."/>
            <person name="Fitzgerald M."/>
            <person name="Abouelleil A."/>
            <person name="Alvarado L."/>
            <person name="Berlin A.M."/>
            <person name="Chapman S.B."/>
            <person name="Dewar J."/>
            <person name="Goldberg J."/>
            <person name="Griggs A."/>
            <person name="Gujja S."/>
            <person name="Hansen M."/>
            <person name="Howarth C."/>
            <person name="Imamovic A."/>
            <person name="Larimer J."/>
            <person name="McCowan C."/>
            <person name="Murphy C."/>
            <person name="Pearson M."/>
            <person name="Priest M."/>
            <person name="Roberts A."/>
            <person name="Saif S."/>
            <person name="Shea T."/>
            <person name="Sykes S."/>
            <person name="Wortman J."/>
            <person name="Nusbaum C."/>
            <person name="Birren B."/>
        </authorList>
    </citation>
    <scope>NUCLEOTIDE SEQUENCE [LARGE SCALE GENOMIC DNA]</scope>
    <source>
        <strain evidence="1">CBS 10117</strain>
    </source>
</reference>
<reference evidence="2" key="3">
    <citation type="submission" date="2024-02" db="EMBL/GenBank/DDBJ databases">
        <title>Comparative genomics of Cryptococcus and Kwoniella reveals pathogenesis evolution and contrasting modes of karyotype evolution via chromosome fusion or intercentromeric recombination.</title>
        <authorList>
            <person name="Coelho M.A."/>
            <person name="David-Palma M."/>
            <person name="Shea T."/>
            <person name="Bowers K."/>
            <person name="McGinley-Smith S."/>
            <person name="Mohammad A.W."/>
            <person name="Gnirke A."/>
            <person name="Yurkov A.M."/>
            <person name="Nowrousian M."/>
            <person name="Sun S."/>
            <person name="Cuomo C.A."/>
            <person name="Heitman J."/>
        </authorList>
    </citation>
    <scope>NUCLEOTIDE SEQUENCE</scope>
    <source>
        <strain evidence="2">CBS 10117</strain>
    </source>
</reference>
<dbReference type="KEGG" id="kdj:28968795"/>
<name>A0A1A6A2G5_9TREE</name>
<organism evidence="1">
    <name type="scientific">Kwoniella dejecticola CBS 10117</name>
    <dbReference type="NCBI Taxonomy" id="1296121"/>
    <lineage>
        <taxon>Eukaryota</taxon>
        <taxon>Fungi</taxon>
        <taxon>Dikarya</taxon>
        <taxon>Basidiomycota</taxon>
        <taxon>Agaricomycotina</taxon>
        <taxon>Tremellomycetes</taxon>
        <taxon>Tremellales</taxon>
        <taxon>Cryptococcaceae</taxon>
        <taxon>Kwoniella</taxon>
    </lineage>
</organism>
<evidence type="ECO:0000313" key="3">
    <source>
        <dbReference type="Proteomes" id="UP000078595"/>
    </source>
</evidence>
<protein>
    <submittedName>
        <fullName evidence="1">Uncharacterized protein</fullName>
    </submittedName>
</protein>
<reference evidence="2" key="2">
    <citation type="submission" date="2013-07" db="EMBL/GenBank/DDBJ databases">
        <authorList>
            <consortium name="The Broad Institute Genome Sequencing Platform"/>
            <person name="Cuomo C."/>
            <person name="Litvintseva A."/>
            <person name="Chen Y."/>
            <person name="Heitman J."/>
            <person name="Sun S."/>
            <person name="Springer D."/>
            <person name="Dromer F."/>
            <person name="Young S.K."/>
            <person name="Zeng Q."/>
            <person name="Gargeya S."/>
            <person name="Fitzgerald M."/>
            <person name="Abouelleil A."/>
            <person name="Alvarado L."/>
            <person name="Berlin A.M."/>
            <person name="Chapman S.B."/>
            <person name="Dewar J."/>
            <person name="Goldberg J."/>
            <person name="Griggs A."/>
            <person name="Gujja S."/>
            <person name="Hansen M."/>
            <person name="Howarth C."/>
            <person name="Imamovic A."/>
            <person name="Larimer J."/>
            <person name="McCowan C."/>
            <person name="Murphy C."/>
            <person name="Pearson M."/>
            <person name="Priest M."/>
            <person name="Roberts A."/>
            <person name="Saif S."/>
            <person name="Shea T."/>
            <person name="Sykes S."/>
            <person name="Wortman J."/>
            <person name="Nusbaum C."/>
            <person name="Birren B."/>
        </authorList>
    </citation>
    <scope>NUCLEOTIDE SEQUENCE</scope>
    <source>
        <strain evidence="2">CBS 10117</strain>
    </source>
</reference>
<evidence type="ECO:0000313" key="2">
    <source>
        <dbReference type="EMBL" id="WWC62864.1"/>
    </source>
</evidence>